<dbReference type="AlphaFoldDB" id="A0A1L9RT33"/>
<feature type="signal peptide" evidence="1">
    <location>
        <begin position="1"/>
        <end position="18"/>
    </location>
</feature>
<dbReference type="GeneID" id="63746089"/>
<evidence type="ECO:0000313" key="2">
    <source>
        <dbReference type="EMBL" id="OJJ38092.1"/>
    </source>
</evidence>
<dbReference type="RefSeq" id="XP_040691768.1">
    <property type="nucleotide sequence ID" value="XM_040830241.1"/>
</dbReference>
<accession>A0A1L9RT33</accession>
<protein>
    <submittedName>
        <fullName evidence="2">Uncharacterized protein</fullName>
    </submittedName>
</protein>
<name>A0A1L9RT33_ASPWE</name>
<feature type="chain" id="PRO_5012092377" evidence="1">
    <location>
        <begin position="19"/>
        <end position="99"/>
    </location>
</feature>
<keyword evidence="1" id="KW-0732">Signal</keyword>
<dbReference type="Proteomes" id="UP000184383">
    <property type="component" value="Unassembled WGS sequence"/>
</dbReference>
<dbReference type="VEuPathDB" id="FungiDB:ASPWEDRAFT_168025"/>
<dbReference type="EMBL" id="KV878210">
    <property type="protein sequence ID" value="OJJ38092.1"/>
    <property type="molecule type" value="Genomic_DNA"/>
</dbReference>
<organism evidence="2 3">
    <name type="scientific">Aspergillus wentii DTO 134E9</name>
    <dbReference type="NCBI Taxonomy" id="1073089"/>
    <lineage>
        <taxon>Eukaryota</taxon>
        <taxon>Fungi</taxon>
        <taxon>Dikarya</taxon>
        <taxon>Ascomycota</taxon>
        <taxon>Pezizomycotina</taxon>
        <taxon>Eurotiomycetes</taxon>
        <taxon>Eurotiomycetidae</taxon>
        <taxon>Eurotiales</taxon>
        <taxon>Aspergillaceae</taxon>
        <taxon>Aspergillus</taxon>
        <taxon>Aspergillus subgen. Cremei</taxon>
    </lineage>
</organism>
<evidence type="ECO:0000256" key="1">
    <source>
        <dbReference type="SAM" id="SignalP"/>
    </source>
</evidence>
<reference evidence="3" key="1">
    <citation type="journal article" date="2017" name="Genome Biol.">
        <title>Comparative genomics reveals high biological diversity and specific adaptations in the industrially and medically important fungal genus Aspergillus.</title>
        <authorList>
            <person name="de Vries R.P."/>
            <person name="Riley R."/>
            <person name="Wiebenga A."/>
            <person name="Aguilar-Osorio G."/>
            <person name="Amillis S."/>
            <person name="Uchima C.A."/>
            <person name="Anderluh G."/>
            <person name="Asadollahi M."/>
            <person name="Askin M."/>
            <person name="Barry K."/>
            <person name="Battaglia E."/>
            <person name="Bayram O."/>
            <person name="Benocci T."/>
            <person name="Braus-Stromeyer S.A."/>
            <person name="Caldana C."/>
            <person name="Canovas D."/>
            <person name="Cerqueira G.C."/>
            <person name="Chen F."/>
            <person name="Chen W."/>
            <person name="Choi C."/>
            <person name="Clum A."/>
            <person name="Dos Santos R.A."/>
            <person name="Damasio A.R."/>
            <person name="Diallinas G."/>
            <person name="Emri T."/>
            <person name="Fekete E."/>
            <person name="Flipphi M."/>
            <person name="Freyberg S."/>
            <person name="Gallo A."/>
            <person name="Gournas C."/>
            <person name="Habgood R."/>
            <person name="Hainaut M."/>
            <person name="Harispe M.L."/>
            <person name="Henrissat B."/>
            <person name="Hilden K.S."/>
            <person name="Hope R."/>
            <person name="Hossain A."/>
            <person name="Karabika E."/>
            <person name="Karaffa L."/>
            <person name="Karanyi Z."/>
            <person name="Krasevec N."/>
            <person name="Kuo A."/>
            <person name="Kusch H."/>
            <person name="LaButti K."/>
            <person name="Lagendijk E.L."/>
            <person name="Lapidus A."/>
            <person name="Levasseur A."/>
            <person name="Lindquist E."/>
            <person name="Lipzen A."/>
            <person name="Logrieco A.F."/>
            <person name="MacCabe A."/>
            <person name="Maekelae M.R."/>
            <person name="Malavazi I."/>
            <person name="Melin P."/>
            <person name="Meyer V."/>
            <person name="Mielnichuk N."/>
            <person name="Miskei M."/>
            <person name="Molnar A.P."/>
            <person name="Mule G."/>
            <person name="Ngan C.Y."/>
            <person name="Orejas M."/>
            <person name="Orosz E."/>
            <person name="Ouedraogo J.P."/>
            <person name="Overkamp K.M."/>
            <person name="Park H.-S."/>
            <person name="Perrone G."/>
            <person name="Piumi F."/>
            <person name="Punt P.J."/>
            <person name="Ram A.F."/>
            <person name="Ramon A."/>
            <person name="Rauscher S."/>
            <person name="Record E."/>
            <person name="Riano-Pachon D.M."/>
            <person name="Robert V."/>
            <person name="Roehrig J."/>
            <person name="Ruller R."/>
            <person name="Salamov A."/>
            <person name="Salih N.S."/>
            <person name="Samson R.A."/>
            <person name="Sandor E."/>
            <person name="Sanguinetti M."/>
            <person name="Schuetze T."/>
            <person name="Sepcic K."/>
            <person name="Shelest E."/>
            <person name="Sherlock G."/>
            <person name="Sophianopoulou V."/>
            <person name="Squina F.M."/>
            <person name="Sun H."/>
            <person name="Susca A."/>
            <person name="Todd R.B."/>
            <person name="Tsang A."/>
            <person name="Unkles S.E."/>
            <person name="van de Wiele N."/>
            <person name="van Rossen-Uffink D."/>
            <person name="Oliveira J.V."/>
            <person name="Vesth T.C."/>
            <person name="Visser J."/>
            <person name="Yu J.-H."/>
            <person name="Zhou M."/>
            <person name="Andersen M.R."/>
            <person name="Archer D.B."/>
            <person name="Baker S.E."/>
            <person name="Benoit I."/>
            <person name="Brakhage A.A."/>
            <person name="Braus G.H."/>
            <person name="Fischer R."/>
            <person name="Frisvad J.C."/>
            <person name="Goldman G.H."/>
            <person name="Houbraken J."/>
            <person name="Oakley B."/>
            <person name="Pocsi I."/>
            <person name="Scazzocchio C."/>
            <person name="Seiboth B."/>
            <person name="vanKuyk P.A."/>
            <person name="Wortman J."/>
            <person name="Dyer P.S."/>
            <person name="Grigoriev I.V."/>
        </authorList>
    </citation>
    <scope>NUCLEOTIDE SEQUENCE [LARGE SCALE GENOMIC DNA]</scope>
    <source>
        <strain evidence="3">DTO 134E9</strain>
    </source>
</reference>
<gene>
    <name evidence="2" type="ORF">ASPWEDRAFT_168025</name>
</gene>
<dbReference type="OrthoDB" id="4519385at2759"/>
<sequence length="99" mass="11199">MKISSICALLSCALSAQAFSIYYDGDTVIKDARRIEYPCVKADFRKGNNLAFFNDRVDQADDCHLSLWKDSKCNHLAGSSHGEWRKKLSENVDAWSFTC</sequence>
<proteinExistence type="predicted"/>
<keyword evidence="3" id="KW-1185">Reference proteome</keyword>
<evidence type="ECO:0000313" key="3">
    <source>
        <dbReference type="Proteomes" id="UP000184383"/>
    </source>
</evidence>